<evidence type="ECO:0000313" key="4">
    <source>
        <dbReference type="Proteomes" id="UP000267469"/>
    </source>
</evidence>
<dbReference type="OrthoDB" id="1449186at2"/>
<feature type="chain" id="PRO_5018260180" evidence="1">
    <location>
        <begin position="28"/>
        <end position="265"/>
    </location>
</feature>
<dbReference type="GO" id="GO:0004222">
    <property type="term" value="F:metalloendopeptidase activity"/>
    <property type="evidence" value="ECO:0007669"/>
    <property type="project" value="TreeGrafter"/>
</dbReference>
<feature type="signal peptide" evidence="1">
    <location>
        <begin position="1"/>
        <end position="27"/>
    </location>
</feature>
<dbReference type="CDD" id="cd12797">
    <property type="entry name" value="M23_peptidase"/>
    <property type="match status" value="1"/>
</dbReference>
<proteinExistence type="predicted"/>
<organism evidence="3 4">
    <name type="scientific">Sinomicrobium pectinilyticum</name>
    <dbReference type="NCBI Taxonomy" id="1084421"/>
    <lineage>
        <taxon>Bacteria</taxon>
        <taxon>Pseudomonadati</taxon>
        <taxon>Bacteroidota</taxon>
        <taxon>Flavobacteriia</taxon>
        <taxon>Flavobacteriales</taxon>
        <taxon>Flavobacteriaceae</taxon>
        <taxon>Sinomicrobium</taxon>
    </lineage>
</organism>
<evidence type="ECO:0000259" key="2">
    <source>
        <dbReference type="Pfam" id="PF01551"/>
    </source>
</evidence>
<keyword evidence="4" id="KW-1185">Reference proteome</keyword>
<evidence type="ECO:0000313" key="3">
    <source>
        <dbReference type="EMBL" id="RNL77971.1"/>
    </source>
</evidence>
<protein>
    <submittedName>
        <fullName evidence="3">M23 family metallopeptidase</fullName>
    </submittedName>
</protein>
<keyword evidence="1" id="KW-0732">Signal</keyword>
<dbReference type="PANTHER" id="PTHR21666:SF270">
    <property type="entry name" value="MUREIN HYDROLASE ACTIVATOR ENVC"/>
    <property type="match status" value="1"/>
</dbReference>
<evidence type="ECO:0000256" key="1">
    <source>
        <dbReference type="SAM" id="SignalP"/>
    </source>
</evidence>
<dbReference type="InterPro" id="IPR016047">
    <property type="entry name" value="M23ase_b-sheet_dom"/>
</dbReference>
<accession>A0A3N0DR33</accession>
<sequence>MFKHMKKQFYYIIPVFIFLLNTNQTNAQCENFSALELKAFGPWLCPDYARRLINLEGVVLTPRKTNSVSDGVFFPDNFPTTPPGGGNSVSNDGNGIDTPCKGDPIRNPSIAPSSAGNYKGGTYGYTRNGGTKFHDGMDIVAEPNSKLYSMYDGVVISIRTSFSAGQYAADSYGNFVMIKSIVNNKVVYLKYNHLNSVNSEIKVGTQVEQGAVIGTTGTTGNAAANGVVPHTHIQARNEDGESIDPDPYIATTFDKTTGEGTSPCY</sequence>
<dbReference type="EMBL" id="RJTM01000145">
    <property type="protein sequence ID" value="RNL77971.1"/>
    <property type="molecule type" value="Genomic_DNA"/>
</dbReference>
<dbReference type="Proteomes" id="UP000267469">
    <property type="component" value="Unassembled WGS sequence"/>
</dbReference>
<dbReference type="PANTHER" id="PTHR21666">
    <property type="entry name" value="PEPTIDASE-RELATED"/>
    <property type="match status" value="1"/>
</dbReference>
<dbReference type="SUPFAM" id="SSF51261">
    <property type="entry name" value="Duplicated hybrid motif"/>
    <property type="match status" value="1"/>
</dbReference>
<reference evidence="3 4" key="1">
    <citation type="submission" date="2018-10" db="EMBL/GenBank/DDBJ databases">
        <title>Sinomicrobium pectinilyticum sp. nov., a pectinase-producing bacterium isolated from alkaline and saline soil, and emended description of the genus Sinomicrobium.</title>
        <authorList>
            <person name="Cheng B."/>
            <person name="Li C."/>
            <person name="Lai Q."/>
            <person name="Du M."/>
            <person name="Shao Z."/>
            <person name="Xu P."/>
            <person name="Yang C."/>
        </authorList>
    </citation>
    <scope>NUCLEOTIDE SEQUENCE [LARGE SCALE GENOMIC DNA]</scope>
    <source>
        <strain evidence="3 4">5DNS001</strain>
    </source>
</reference>
<name>A0A3N0DR33_SINP1</name>
<feature type="domain" description="M23ase beta-sheet core" evidence="2">
    <location>
        <begin position="132"/>
        <end position="245"/>
    </location>
</feature>
<dbReference type="Gene3D" id="2.70.70.10">
    <property type="entry name" value="Glucose Permease (Domain IIA)"/>
    <property type="match status" value="1"/>
</dbReference>
<dbReference type="InterPro" id="IPR011055">
    <property type="entry name" value="Dup_hybrid_motif"/>
</dbReference>
<dbReference type="Pfam" id="PF01551">
    <property type="entry name" value="Peptidase_M23"/>
    <property type="match status" value="1"/>
</dbReference>
<comment type="caution">
    <text evidence="3">The sequence shown here is derived from an EMBL/GenBank/DDBJ whole genome shotgun (WGS) entry which is preliminary data.</text>
</comment>
<dbReference type="AlphaFoldDB" id="A0A3N0DR33"/>
<gene>
    <name evidence="3" type="ORF">ED312_20210</name>
</gene>
<dbReference type="InterPro" id="IPR050570">
    <property type="entry name" value="Cell_wall_metabolism_enzyme"/>
</dbReference>